<sequence length="107" mass="11906">MLILIQDLYNLMMPTTSLQLASQVQPCSGKLESPGSVVNSTTTRDKKKRDGMEPWDEESFGLRWYLYFASLLEISCTYNKSIIQGTAASQEVWAGYKGKKLSGPCSS</sequence>
<evidence type="ECO:0000313" key="3">
    <source>
        <dbReference type="Proteomes" id="UP000000768"/>
    </source>
</evidence>
<gene>
    <name evidence="2" type="ORF">SORBI_3001G523150</name>
</gene>
<name>A0A1Z5SBT3_SORBI</name>
<dbReference type="Gramene" id="OQU93337">
    <property type="protein sequence ID" value="OQU93337"/>
    <property type="gene ID" value="SORBI_3001G523150"/>
</dbReference>
<dbReference type="EMBL" id="CM000760">
    <property type="protein sequence ID" value="OQU93337.1"/>
    <property type="molecule type" value="Genomic_DNA"/>
</dbReference>
<feature type="region of interest" description="Disordered" evidence="1">
    <location>
        <begin position="27"/>
        <end position="54"/>
    </location>
</feature>
<evidence type="ECO:0000256" key="1">
    <source>
        <dbReference type="SAM" id="MobiDB-lite"/>
    </source>
</evidence>
<accession>A0A1Z5SBT3</accession>
<reference evidence="2 3" key="1">
    <citation type="journal article" date="2009" name="Nature">
        <title>The Sorghum bicolor genome and the diversification of grasses.</title>
        <authorList>
            <person name="Paterson A.H."/>
            <person name="Bowers J.E."/>
            <person name="Bruggmann R."/>
            <person name="Dubchak I."/>
            <person name="Grimwood J."/>
            <person name="Gundlach H."/>
            <person name="Haberer G."/>
            <person name="Hellsten U."/>
            <person name="Mitros T."/>
            <person name="Poliakov A."/>
            <person name="Schmutz J."/>
            <person name="Spannagl M."/>
            <person name="Tang H."/>
            <person name="Wang X."/>
            <person name="Wicker T."/>
            <person name="Bharti A.K."/>
            <person name="Chapman J."/>
            <person name="Feltus F.A."/>
            <person name="Gowik U."/>
            <person name="Grigoriev I.V."/>
            <person name="Lyons E."/>
            <person name="Maher C.A."/>
            <person name="Martis M."/>
            <person name="Narechania A."/>
            <person name="Otillar R.P."/>
            <person name="Penning B.W."/>
            <person name="Salamov A.A."/>
            <person name="Wang Y."/>
            <person name="Zhang L."/>
            <person name="Carpita N.C."/>
            <person name="Freeling M."/>
            <person name="Gingle A.R."/>
            <person name="Hash C.T."/>
            <person name="Keller B."/>
            <person name="Klein P."/>
            <person name="Kresovich S."/>
            <person name="McCann M.C."/>
            <person name="Ming R."/>
            <person name="Peterson D.G."/>
            <person name="Mehboob-ur-Rahman"/>
            <person name="Ware D."/>
            <person name="Westhoff P."/>
            <person name="Mayer K.F."/>
            <person name="Messing J."/>
            <person name="Rokhsar D.S."/>
        </authorList>
    </citation>
    <scope>NUCLEOTIDE SEQUENCE [LARGE SCALE GENOMIC DNA]</scope>
    <source>
        <strain evidence="3">cv. BTx623</strain>
    </source>
</reference>
<dbReference type="InParanoid" id="A0A1Z5SBT3"/>
<dbReference type="AlphaFoldDB" id="A0A1Z5SBT3"/>
<evidence type="ECO:0000313" key="2">
    <source>
        <dbReference type="EMBL" id="OQU93337.1"/>
    </source>
</evidence>
<proteinExistence type="predicted"/>
<protein>
    <submittedName>
        <fullName evidence="2">Uncharacterized protein</fullName>
    </submittedName>
</protein>
<keyword evidence="3" id="KW-1185">Reference proteome</keyword>
<dbReference type="Proteomes" id="UP000000768">
    <property type="component" value="Chromosome 1"/>
</dbReference>
<organism evidence="2 3">
    <name type="scientific">Sorghum bicolor</name>
    <name type="common">Sorghum</name>
    <name type="synonym">Sorghum vulgare</name>
    <dbReference type="NCBI Taxonomy" id="4558"/>
    <lineage>
        <taxon>Eukaryota</taxon>
        <taxon>Viridiplantae</taxon>
        <taxon>Streptophyta</taxon>
        <taxon>Embryophyta</taxon>
        <taxon>Tracheophyta</taxon>
        <taxon>Spermatophyta</taxon>
        <taxon>Magnoliopsida</taxon>
        <taxon>Liliopsida</taxon>
        <taxon>Poales</taxon>
        <taxon>Poaceae</taxon>
        <taxon>PACMAD clade</taxon>
        <taxon>Panicoideae</taxon>
        <taxon>Andropogonodae</taxon>
        <taxon>Andropogoneae</taxon>
        <taxon>Sorghinae</taxon>
        <taxon>Sorghum</taxon>
    </lineage>
</organism>
<reference evidence="3" key="2">
    <citation type="journal article" date="2018" name="Plant J.">
        <title>The Sorghum bicolor reference genome: improved assembly, gene annotations, a transcriptome atlas, and signatures of genome organization.</title>
        <authorList>
            <person name="McCormick R.F."/>
            <person name="Truong S.K."/>
            <person name="Sreedasyam A."/>
            <person name="Jenkins J."/>
            <person name="Shu S."/>
            <person name="Sims D."/>
            <person name="Kennedy M."/>
            <person name="Amirebrahimi M."/>
            <person name="Weers B.D."/>
            <person name="McKinley B."/>
            <person name="Mattison A."/>
            <person name="Morishige D.T."/>
            <person name="Grimwood J."/>
            <person name="Schmutz J."/>
            <person name="Mullet J.E."/>
        </authorList>
    </citation>
    <scope>NUCLEOTIDE SEQUENCE [LARGE SCALE GENOMIC DNA]</scope>
    <source>
        <strain evidence="3">cv. BTx623</strain>
    </source>
</reference>